<feature type="transmembrane region" description="Helical" evidence="10">
    <location>
        <begin position="358"/>
        <end position="377"/>
    </location>
</feature>
<evidence type="ECO:0000256" key="1">
    <source>
        <dbReference type="ARBA" id="ARBA00004651"/>
    </source>
</evidence>
<dbReference type="InterPro" id="IPR051327">
    <property type="entry name" value="MATE_MepA_subfamily"/>
</dbReference>
<dbReference type="NCBIfam" id="TIGR00797">
    <property type="entry name" value="matE"/>
    <property type="match status" value="1"/>
</dbReference>
<keyword evidence="12" id="KW-1185">Reference proteome</keyword>
<evidence type="ECO:0000313" key="11">
    <source>
        <dbReference type="EMBL" id="GGO04626.1"/>
    </source>
</evidence>
<feature type="transmembrane region" description="Helical" evidence="10">
    <location>
        <begin position="236"/>
        <end position="259"/>
    </location>
</feature>
<feature type="transmembrane region" description="Helical" evidence="10">
    <location>
        <begin position="172"/>
        <end position="191"/>
    </location>
</feature>
<feature type="transmembrane region" description="Helical" evidence="10">
    <location>
        <begin position="389"/>
        <end position="412"/>
    </location>
</feature>
<proteinExistence type="inferred from homology"/>
<feature type="transmembrane region" description="Helical" evidence="10">
    <location>
        <begin position="51"/>
        <end position="75"/>
    </location>
</feature>
<protein>
    <recommendedName>
        <fullName evidence="3">Multidrug export protein MepA</fullName>
    </recommendedName>
</protein>
<feature type="transmembrane region" description="Helical" evidence="10">
    <location>
        <begin position="418"/>
        <end position="437"/>
    </location>
</feature>
<keyword evidence="6 10" id="KW-0812">Transmembrane</keyword>
<evidence type="ECO:0000313" key="12">
    <source>
        <dbReference type="Proteomes" id="UP000606653"/>
    </source>
</evidence>
<accession>A0ABQ2L5W9</accession>
<gene>
    <name evidence="11" type="ORF">GCM10010969_30030</name>
</gene>
<feature type="transmembrane region" description="Helical" evidence="10">
    <location>
        <begin position="96"/>
        <end position="118"/>
    </location>
</feature>
<comment type="caution">
    <text evidence="11">The sequence shown here is derived from an EMBL/GenBank/DDBJ whole genome shotgun (WGS) entry which is preliminary data.</text>
</comment>
<feature type="transmembrane region" description="Helical" evidence="10">
    <location>
        <begin position="324"/>
        <end position="346"/>
    </location>
</feature>
<dbReference type="InterPro" id="IPR002528">
    <property type="entry name" value="MATE_fam"/>
</dbReference>
<dbReference type="PANTHER" id="PTHR43823">
    <property type="entry name" value="SPORULATION PROTEIN YKVU"/>
    <property type="match status" value="1"/>
</dbReference>
<keyword evidence="5" id="KW-1003">Cell membrane</keyword>
<dbReference type="PANTHER" id="PTHR43823:SF4">
    <property type="entry name" value="SPORULATION PROTEIN YKVU"/>
    <property type="match status" value="1"/>
</dbReference>
<feature type="transmembrane region" description="Helical" evidence="10">
    <location>
        <begin position="138"/>
        <end position="160"/>
    </location>
</feature>
<evidence type="ECO:0000256" key="4">
    <source>
        <dbReference type="ARBA" id="ARBA00022448"/>
    </source>
</evidence>
<name>A0ABQ2L5W9_9BACL</name>
<dbReference type="PIRSF" id="PIRSF006603">
    <property type="entry name" value="DinF"/>
    <property type="match status" value="1"/>
</dbReference>
<sequence length="450" mass="49073">MQEIKNVNSLESLSVGRAFLKYLIPSLLGMLIMGANFIIDGIMVGNKLGAVALAGVGIAGPAYTLFAAMSLWIGIGGATLYSQAMGEKDYTKAKQIFSQSLTVIFVATLFIGITAYLFKEPLVYALGANEETYPHAFAYLQIMLLFGFIITVESALSIFVRNDGNPNLAMAAQIAFALSNVVFNSIALYVLDAGVQGVAIGTMSAAFVGLLVLSAHFFKKNTYLKFRKFKWNKKMLWAIFLIGFPSFIAEVGMSVFTVAHNVVLENLAGTAGVAAFSTLNYLHGVMLMAFLGLGSAIQPLISYYHGAQQEERKRQTVRIAIKTALGIGVGLLLVIQFWAAPIVGIFGDFPAEVTDLAVTGLKVFSLAYLFIGVNFVMMTYFQSINHVKMAIWVTAAREIILMLIFLAVLPSFFGIQGVWSAVPLSEGIVVVTIYLYYNKYFVRTSLLREN</sequence>
<dbReference type="RefSeq" id="WP_018977897.1">
    <property type="nucleotide sequence ID" value="NZ_BMLN01000009.1"/>
</dbReference>
<evidence type="ECO:0000256" key="2">
    <source>
        <dbReference type="ARBA" id="ARBA00008417"/>
    </source>
</evidence>
<evidence type="ECO:0000256" key="10">
    <source>
        <dbReference type="SAM" id="Phobius"/>
    </source>
</evidence>
<evidence type="ECO:0000256" key="6">
    <source>
        <dbReference type="ARBA" id="ARBA00022692"/>
    </source>
</evidence>
<keyword evidence="8 10" id="KW-0472">Membrane</keyword>
<evidence type="ECO:0000256" key="3">
    <source>
        <dbReference type="ARBA" id="ARBA00022106"/>
    </source>
</evidence>
<feature type="transmembrane region" description="Helical" evidence="10">
    <location>
        <begin position="279"/>
        <end position="303"/>
    </location>
</feature>
<dbReference type="CDD" id="cd13143">
    <property type="entry name" value="MATE_MepA_like"/>
    <property type="match status" value="1"/>
</dbReference>
<keyword evidence="9" id="KW-0046">Antibiotic resistance</keyword>
<organism evidence="11 12">
    <name type="scientific">Saccharibacillus kuerlensis</name>
    <dbReference type="NCBI Taxonomy" id="459527"/>
    <lineage>
        <taxon>Bacteria</taxon>
        <taxon>Bacillati</taxon>
        <taxon>Bacillota</taxon>
        <taxon>Bacilli</taxon>
        <taxon>Bacillales</taxon>
        <taxon>Paenibacillaceae</taxon>
        <taxon>Saccharibacillus</taxon>
    </lineage>
</organism>
<evidence type="ECO:0000256" key="9">
    <source>
        <dbReference type="ARBA" id="ARBA00023251"/>
    </source>
</evidence>
<dbReference type="InterPro" id="IPR045070">
    <property type="entry name" value="MATE_MepA-like"/>
</dbReference>
<evidence type="ECO:0000256" key="8">
    <source>
        <dbReference type="ARBA" id="ARBA00023136"/>
    </source>
</evidence>
<dbReference type="InterPro" id="IPR048279">
    <property type="entry name" value="MdtK-like"/>
</dbReference>
<dbReference type="EMBL" id="BMLN01000009">
    <property type="protein sequence ID" value="GGO04626.1"/>
    <property type="molecule type" value="Genomic_DNA"/>
</dbReference>
<reference evidence="12" key="1">
    <citation type="journal article" date="2019" name="Int. J. Syst. Evol. Microbiol.">
        <title>The Global Catalogue of Microorganisms (GCM) 10K type strain sequencing project: providing services to taxonomists for standard genome sequencing and annotation.</title>
        <authorList>
            <consortium name="The Broad Institute Genomics Platform"/>
            <consortium name="The Broad Institute Genome Sequencing Center for Infectious Disease"/>
            <person name="Wu L."/>
            <person name="Ma J."/>
        </authorList>
    </citation>
    <scope>NUCLEOTIDE SEQUENCE [LARGE SCALE GENOMIC DNA]</scope>
    <source>
        <strain evidence="12">CGMCC 1.6964</strain>
    </source>
</reference>
<evidence type="ECO:0000256" key="7">
    <source>
        <dbReference type="ARBA" id="ARBA00022989"/>
    </source>
</evidence>
<comment type="subcellular location">
    <subcellularLocation>
        <location evidence="1">Cell membrane</location>
        <topology evidence="1">Multi-pass membrane protein</topology>
    </subcellularLocation>
</comment>
<dbReference type="Pfam" id="PF01554">
    <property type="entry name" value="MatE"/>
    <property type="match status" value="2"/>
</dbReference>
<feature type="transmembrane region" description="Helical" evidence="10">
    <location>
        <begin position="197"/>
        <end position="215"/>
    </location>
</feature>
<keyword evidence="7 10" id="KW-1133">Transmembrane helix</keyword>
<keyword evidence="4" id="KW-0813">Transport</keyword>
<evidence type="ECO:0000256" key="5">
    <source>
        <dbReference type="ARBA" id="ARBA00022475"/>
    </source>
</evidence>
<comment type="similarity">
    <text evidence="2">Belongs to the multi antimicrobial extrusion (MATE) (TC 2.A.66.1) family. MepA subfamily.</text>
</comment>
<dbReference type="Proteomes" id="UP000606653">
    <property type="component" value="Unassembled WGS sequence"/>
</dbReference>
<feature type="transmembrane region" description="Helical" evidence="10">
    <location>
        <begin position="20"/>
        <end position="39"/>
    </location>
</feature>